<name>A0ACB9WP29_CHAAC</name>
<reference evidence="1" key="1">
    <citation type="submission" date="2022-05" db="EMBL/GenBank/DDBJ databases">
        <title>Chromosome-level genome of Chaenocephalus aceratus.</title>
        <authorList>
            <person name="Park H."/>
        </authorList>
    </citation>
    <scope>NUCLEOTIDE SEQUENCE</scope>
    <source>
        <strain evidence="1">KU_202001</strain>
    </source>
</reference>
<comment type="caution">
    <text evidence="1">The sequence shown here is derived from an EMBL/GenBank/DDBJ whole genome shotgun (WGS) entry which is preliminary data.</text>
</comment>
<evidence type="ECO:0000313" key="1">
    <source>
        <dbReference type="EMBL" id="KAI4815272.1"/>
    </source>
</evidence>
<dbReference type="EMBL" id="CM043797">
    <property type="protein sequence ID" value="KAI4815272.1"/>
    <property type="molecule type" value="Genomic_DNA"/>
</dbReference>
<accession>A0ACB9WP29</accession>
<gene>
    <name evidence="1" type="ORF">KUCAC02_005425</name>
</gene>
<dbReference type="Proteomes" id="UP001057452">
    <property type="component" value="Chromosome 13"/>
</dbReference>
<organism evidence="1 2">
    <name type="scientific">Chaenocephalus aceratus</name>
    <name type="common">Blackfin icefish</name>
    <name type="synonym">Chaenichthys aceratus</name>
    <dbReference type="NCBI Taxonomy" id="36190"/>
    <lineage>
        <taxon>Eukaryota</taxon>
        <taxon>Metazoa</taxon>
        <taxon>Chordata</taxon>
        <taxon>Craniata</taxon>
        <taxon>Vertebrata</taxon>
        <taxon>Euteleostomi</taxon>
        <taxon>Actinopterygii</taxon>
        <taxon>Neopterygii</taxon>
        <taxon>Teleostei</taxon>
        <taxon>Neoteleostei</taxon>
        <taxon>Acanthomorphata</taxon>
        <taxon>Eupercaria</taxon>
        <taxon>Perciformes</taxon>
        <taxon>Notothenioidei</taxon>
        <taxon>Channichthyidae</taxon>
        <taxon>Chaenocephalus</taxon>
    </lineage>
</organism>
<sequence>MSGGSTKATNKKSDNRQGKEKTNINKEKDRLTAEASTAMAKPQANLDSISKQIEAMRSELKTDLTIFKEDIATQIKIELTEFKEDINQKLKILKGEGIRFQTPLHKMRIHWANGMKTYNSAEEAASDMRGRGYEVEDTTATRGSAGRGGLKSTAIETWTRIGNNRTTQTGKRARGLLREFEH</sequence>
<protein>
    <submittedName>
        <fullName evidence="1">Uncharacterized protein</fullName>
    </submittedName>
</protein>
<evidence type="ECO:0000313" key="2">
    <source>
        <dbReference type="Proteomes" id="UP001057452"/>
    </source>
</evidence>
<keyword evidence="2" id="KW-1185">Reference proteome</keyword>
<proteinExistence type="predicted"/>